<keyword evidence="4" id="KW-0812">Transmembrane</keyword>
<keyword evidence="4" id="KW-1133">Transmembrane helix</keyword>
<feature type="region of interest" description="Disordered" evidence="3">
    <location>
        <begin position="1"/>
        <end position="75"/>
    </location>
</feature>
<evidence type="ECO:0000256" key="4">
    <source>
        <dbReference type="SAM" id="Phobius"/>
    </source>
</evidence>
<sequence length="240" mass="26019">MSGRHSLRAFAQAEERPEPERQAPEDASTDEVTTGADETAAMDDAETETEAEAEIEAEAGEDDREDKPEEPDAEPARTIAWPRVLVFAVIPAVALLLAAGSAFLRWQLTWDAGSDTARTESVDAAKEITVEMLSYDPETVEQHLNEALGRLTGNFLDSYTTLVNTRVIPIATTQRVTATAEVPAAGVVSASPDRAEVVLYLNQYVTVGDQAPQKTASTVRATMVREDGKWLMSEFAPVKP</sequence>
<gene>
    <name evidence="5" type="ORF">KL859_10760</name>
</gene>
<accession>A0ABS6HKZ3</accession>
<feature type="transmembrane region" description="Helical" evidence="4">
    <location>
        <begin position="84"/>
        <end position="106"/>
    </location>
</feature>
<keyword evidence="2 4" id="KW-0472">Membrane</keyword>
<dbReference type="Proteomes" id="UP000696413">
    <property type="component" value="Unassembled WGS sequence"/>
</dbReference>
<reference evidence="5 6" key="1">
    <citation type="submission" date="2021-05" db="EMBL/GenBank/DDBJ databases">
        <title>Draft Genome Sequences of Clinical Respiratory Isolates of Mycobacterium goodii Recovered in Ireland.</title>
        <authorList>
            <person name="Flanagan P.R."/>
            <person name="Mok S."/>
            <person name="Roycroft E."/>
            <person name="Rogers T.R."/>
            <person name="Fitzgibbon M."/>
        </authorList>
    </citation>
    <scope>NUCLEOTIDE SEQUENCE [LARGE SCALE GENOMIC DNA]</scope>
    <source>
        <strain evidence="5 6">14IE55</strain>
    </source>
</reference>
<evidence type="ECO:0000256" key="2">
    <source>
        <dbReference type="ARBA" id="ARBA00023136"/>
    </source>
</evidence>
<feature type="compositionally biased region" description="Acidic residues" evidence="3">
    <location>
        <begin position="40"/>
        <end position="73"/>
    </location>
</feature>
<comment type="subcellular location">
    <subcellularLocation>
        <location evidence="1">Membrane</location>
    </subcellularLocation>
</comment>
<evidence type="ECO:0000313" key="6">
    <source>
        <dbReference type="Proteomes" id="UP000696413"/>
    </source>
</evidence>
<proteinExistence type="predicted"/>
<evidence type="ECO:0000256" key="1">
    <source>
        <dbReference type="ARBA" id="ARBA00004370"/>
    </source>
</evidence>
<dbReference type="RefSeq" id="WP_073681444.1">
    <property type="nucleotide sequence ID" value="NZ_JAHBOL010000003.1"/>
</dbReference>
<comment type="caution">
    <text evidence="5">The sequence shown here is derived from an EMBL/GenBank/DDBJ whole genome shotgun (WGS) entry which is preliminary data.</text>
</comment>
<organism evidence="5 6">
    <name type="scientific">Mycolicibacterium goodii</name>
    <name type="common">Mycobacterium goodii</name>
    <dbReference type="NCBI Taxonomy" id="134601"/>
    <lineage>
        <taxon>Bacteria</taxon>
        <taxon>Bacillati</taxon>
        <taxon>Actinomycetota</taxon>
        <taxon>Actinomycetes</taxon>
        <taxon>Mycobacteriales</taxon>
        <taxon>Mycobacteriaceae</taxon>
        <taxon>Mycolicibacterium</taxon>
    </lineage>
</organism>
<dbReference type="PANTHER" id="PTHR37042">
    <property type="entry name" value="OUTER MEMBRANE PROTEIN RV1973"/>
    <property type="match status" value="1"/>
</dbReference>
<protein>
    <recommendedName>
        <fullName evidence="7">Mce associated membrane protein</fullName>
    </recommendedName>
</protein>
<keyword evidence="6" id="KW-1185">Reference proteome</keyword>
<dbReference type="PANTHER" id="PTHR37042:SF4">
    <property type="entry name" value="OUTER MEMBRANE PROTEIN RV1973"/>
    <property type="match status" value="1"/>
</dbReference>
<dbReference type="EMBL" id="JAHBOM010000007">
    <property type="protein sequence ID" value="MBU8823352.1"/>
    <property type="molecule type" value="Genomic_DNA"/>
</dbReference>
<evidence type="ECO:0008006" key="7">
    <source>
        <dbReference type="Google" id="ProtNLM"/>
    </source>
</evidence>
<name>A0ABS6HKZ3_MYCGD</name>
<evidence type="ECO:0000313" key="5">
    <source>
        <dbReference type="EMBL" id="MBU8823352.1"/>
    </source>
</evidence>
<evidence type="ECO:0000256" key="3">
    <source>
        <dbReference type="SAM" id="MobiDB-lite"/>
    </source>
</evidence>
<feature type="compositionally biased region" description="Basic and acidic residues" evidence="3">
    <location>
        <begin position="13"/>
        <end position="24"/>
    </location>
</feature>